<proteinExistence type="predicted"/>
<organism evidence="2 3">
    <name type="scientific">Xylaria flabelliformis</name>
    <dbReference type="NCBI Taxonomy" id="2512241"/>
    <lineage>
        <taxon>Eukaryota</taxon>
        <taxon>Fungi</taxon>
        <taxon>Dikarya</taxon>
        <taxon>Ascomycota</taxon>
        <taxon>Pezizomycotina</taxon>
        <taxon>Sordariomycetes</taxon>
        <taxon>Xylariomycetidae</taxon>
        <taxon>Xylariales</taxon>
        <taxon>Xylariaceae</taxon>
        <taxon>Xylaria</taxon>
    </lineage>
</organism>
<dbReference type="Proteomes" id="UP000319160">
    <property type="component" value="Unassembled WGS sequence"/>
</dbReference>
<reference evidence="3" key="1">
    <citation type="submission" date="2019-06" db="EMBL/GenBank/DDBJ databases">
        <title>Draft genome sequence of the griseofulvin-producing fungus Xylaria cubensis strain G536.</title>
        <authorList>
            <person name="Mead M.E."/>
            <person name="Raja H.A."/>
            <person name="Steenwyk J.L."/>
            <person name="Knowles S.L."/>
            <person name="Oberlies N.H."/>
            <person name="Rokas A."/>
        </authorList>
    </citation>
    <scope>NUCLEOTIDE SEQUENCE [LARGE SCALE GENOMIC DNA]</scope>
    <source>
        <strain evidence="3">G536</strain>
    </source>
</reference>
<evidence type="ECO:0000259" key="1">
    <source>
        <dbReference type="Pfam" id="PF10441"/>
    </source>
</evidence>
<protein>
    <recommendedName>
        <fullName evidence="1">Nucleolar 27S pre-rRNA processing Urb2/Npa2 C-terminal domain-containing protein</fullName>
    </recommendedName>
</protein>
<dbReference type="InterPro" id="IPR052609">
    <property type="entry name" value="Ribosome_Biogenesis_Reg"/>
</dbReference>
<feature type="domain" description="Nucleolar 27S pre-rRNA processing Urb2/Npa2 C-terminal" evidence="1">
    <location>
        <begin position="1129"/>
        <end position="1357"/>
    </location>
</feature>
<evidence type="ECO:0000313" key="3">
    <source>
        <dbReference type="Proteomes" id="UP000319160"/>
    </source>
</evidence>
<name>A0A553I2L7_9PEZI</name>
<dbReference type="STRING" id="2512241.A0A553I2L7"/>
<dbReference type="PANTHER" id="PTHR15682">
    <property type="entry name" value="UNHEALTHY RIBOSOME BIOGENESIS PROTEIN 2 HOMOLOG"/>
    <property type="match status" value="1"/>
</dbReference>
<dbReference type="EMBL" id="VFLP01000022">
    <property type="protein sequence ID" value="TRX94433.1"/>
    <property type="molecule type" value="Genomic_DNA"/>
</dbReference>
<comment type="caution">
    <text evidence="2">The sequence shown here is derived from an EMBL/GenBank/DDBJ whole genome shotgun (WGS) entry which is preliminary data.</text>
</comment>
<dbReference type="PANTHER" id="PTHR15682:SF2">
    <property type="entry name" value="UNHEALTHY RIBOSOME BIOGENESIS PROTEIN 2 HOMOLOG"/>
    <property type="match status" value="1"/>
</dbReference>
<dbReference type="Pfam" id="PF10441">
    <property type="entry name" value="Urb2"/>
    <property type="match status" value="1"/>
</dbReference>
<keyword evidence="3" id="KW-1185">Reference proteome</keyword>
<sequence length="1358" mass="152629">MEAMEVDEGGPSLQLALIRAVRTLDEDSLSTIPEKVHKLWLLLTAAKHTRLHGVEESILRWLLKQMGGNTNSAEHVRRYPLTWTILGHVFRKIPAQALGRSLAYVRFVSILNKTLGDVTTQEIPASVPETEDSLTAAKKRKRGTDCPITLAELRTSLGCLKTTSEVFEALAILLEQGAAQSGEVTPEKRVGAEHIKSLFSSSSNETRDITAKLLLVCENSLSLTDVEFVNGQQSWIDTLTAVWNLRLHSKEDNLEFARFIYERASLTLAKIEDDSSVQPPTHIYNTCREIWAPQLRRFLSAYFIRPARQRFTQDKNIDMLKLALRIAQKDVVASTIVMWSVAARTPRDTSDPKSKIDHDSWTESIFQALVEGLQPLAQRRKNEALSRLLDIALQTRSIPNTETLRVLYQQHALEAAETDWTLLSKILASDADVFLGVEDSGALFDNISRVSDSDTEIKDDVVSNIILPLQDAYSNARDLAGFVTRWFGSLCAAESVEQSIWFDQRIRQHLATMIQASLSSSQLLRLLEDLESIHSETGELLVVLDGICAGLTDENTITYVSSKIVSMMDREWGNMSPNVLALRWRVLGRLVSWGTSDECKKLWKKVKSDMKPILKNSLTAPETLEAFSCCYELSLSNHIGGKYEEDLTKLICTFLKRLISSVKTENDVQSLRPYMNLVFKYLPRLSEQPKQEVNILTGQIVKLFWLLSHKLPSLSNDQHLEHVRPLIHNYDAADEEPIVDALMAPLLDALDDSETQCGWTQPHSSNLLSILLEFPTESWTRGRRKRVMVSWKKHKSVINSYMAKDPNYTLAVLRLLTKIMQQPTFYEDMEFSDLVDICSGPIIGDATLLSLAERVVDSTIRQVLANMNEYTKSYLLSAAQYTKGLKLGKGSVACTQIILLKSFVAAFSDHKSFYESLQQLGIDPNEFGQKLAKLVERALGDFSSDSNGSAVSPLTDERLRFLSVVLDAAQILSHDATHQIQTQLSGDTLTRLERVGDTTMLRNPATMWKLRSFLIKQSPDRHTAESFSAILDEDVAGVEEEIYGFVDAYVQGKDQSIQDQLLGELMARDKLTEGSIGSLLAARRLLELYQGPSTDHKSVNTQETLDLAKVHEHFISHLSRTESLPHFKQIAEIILFLLDKHANAMTQYNIEATLTTVVEVCSAHGPKIQEPKAEGEIFAALFKLVALIIKRHRLRLSGHFHILLKTLRVLLTVVLTDPGLPLSRRQSARSRHPPWLTTRLQPRHAERVSRLLTLICEPSAASVARSRSRSELDSATDVAKRAAGQYMYLVLETYIKLQLEVEVSLEMRKALEVGVFSVLNITSEGCRKVLNESLDASGRAVFRTLFAEYRKFGKWKGV</sequence>
<dbReference type="GO" id="GO:0042254">
    <property type="term" value="P:ribosome biogenesis"/>
    <property type="evidence" value="ECO:0007669"/>
    <property type="project" value="TreeGrafter"/>
</dbReference>
<gene>
    <name evidence="2" type="ORF">FHL15_004588</name>
</gene>
<evidence type="ECO:0000313" key="2">
    <source>
        <dbReference type="EMBL" id="TRX94433.1"/>
    </source>
</evidence>
<dbReference type="OrthoDB" id="160374at2759"/>
<dbReference type="InterPro" id="IPR018849">
    <property type="entry name" value="Urb2/Npa2_C"/>
</dbReference>
<accession>A0A553I2L7</accession>
<dbReference type="GO" id="GO:0005730">
    <property type="term" value="C:nucleolus"/>
    <property type="evidence" value="ECO:0007669"/>
    <property type="project" value="TreeGrafter"/>
</dbReference>